<proteinExistence type="predicted"/>
<reference evidence="2" key="1">
    <citation type="submission" date="2021-02" db="EMBL/GenBank/DDBJ databases">
        <authorList>
            <person name="Dougan E. K."/>
            <person name="Rhodes N."/>
            <person name="Thang M."/>
            <person name="Chan C."/>
        </authorList>
    </citation>
    <scope>NUCLEOTIDE SEQUENCE</scope>
</reference>
<dbReference type="AlphaFoldDB" id="A0A813F0U8"/>
<dbReference type="Proteomes" id="UP000654075">
    <property type="component" value="Unassembled WGS sequence"/>
</dbReference>
<keyword evidence="3" id="KW-1185">Reference proteome</keyword>
<feature type="non-terminal residue" evidence="2">
    <location>
        <position position="1"/>
    </location>
</feature>
<organism evidence="2 3">
    <name type="scientific">Polarella glacialis</name>
    <name type="common">Dinoflagellate</name>
    <dbReference type="NCBI Taxonomy" id="89957"/>
    <lineage>
        <taxon>Eukaryota</taxon>
        <taxon>Sar</taxon>
        <taxon>Alveolata</taxon>
        <taxon>Dinophyceae</taxon>
        <taxon>Suessiales</taxon>
        <taxon>Suessiaceae</taxon>
        <taxon>Polarella</taxon>
    </lineage>
</organism>
<protein>
    <submittedName>
        <fullName evidence="2">Uncharacterized protein</fullName>
    </submittedName>
</protein>
<sequence length="118" mass="11941">DGFAASAADTEHCFPRDDTGWQGFQPRGRAAALRFNVLGARGSAPAAEAAAGHPGDWGPASEWAPATGSSGCYGTGGPLQLSRAESAPNLTPSRSAPGAANARGRPPMPGERLSPDEQ</sequence>
<feature type="compositionally biased region" description="Basic and acidic residues" evidence="1">
    <location>
        <begin position="9"/>
        <end position="19"/>
    </location>
</feature>
<evidence type="ECO:0000313" key="3">
    <source>
        <dbReference type="Proteomes" id="UP000654075"/>
    </source>
</evidence>
<feature type="region of interest" description="Disordered" evidence="1">
    <location>
        <begin position="42"/>
        <end position="118"/>
    </location>
</feature>
<name>A0A813F0U8_POLGL</name>
<feature type="region of interest" description="Disordered" evidence="1">
    <location>
        <begin position="1"/>
        <end position="22"/>
    </location>
</feature>
<feature type="compositionally biased region" description="Low complexity" evidence="1">
    <location>
        <begin position="92"/>
        <end position="105"/>
    </location>
</feature>
<accession>A0A813F0U8</accession>
<comment type="caution">
    <text evidence="2">The sequence shown here is derived from an EMBL/GenBank/DDBJ whole genome shotgun (WGS) entry which is preliminary data.</text>
</comment>
<feature type="compositionally biased region" description="Low complexity" evidence="1">
    <location>
        <begin position="42"/>
        <end position="54"/>
    </location>
</feature>
<evidence type="ECO:0000256" key="1">
    <source>
        <dbReference type="SAM" id="MobiDB-lite"/>
    </source>
</evidence>
<evidence type="ECO:0000313" key="2">
    <source>
        <dbReference type="EMBL" id="CAE8606744.1"/>
    </source>
</evidence>
<dbReference type="EMBL" id="CAJNNV010019805">
    <property type="protein sequence ID" value="CAE8606744.1"/>
    <property type="molecule type" value="Genomic_DNA"/>
</dbReference>
<gene>
    <name evidence="2" type="ORF">PGLA1383_LOCUS24716</name>
</gene>
<feature type="non-terminal residue" evidence="2">
    <location>
        <position position="118"/>
    </location>
</feature>